<accession>A0A9P6EVI1</accession>
<dbReference type="AlphaFoldDB" id="A0A9P6EVI1"/>
<organism evidence="1 2">
    <name type="scientific">Lunasporangiospora selenospora</name>
    <dbReference type="NCBI Taxonomy" id="979761"/>
    <lineage>
        <taxon>Eukaryota</taxon>
        <taxon>Fungi</taxon>
        <taxon>Fungi incertae sedis</taxon>
        <taxon>Mucoromycota</taxon>
        <taxon>Mortierellomycotina</taxon>
        <taxon>Mortierellomycetes</taxon>
        <taxon>Mortierellales</taxon>
        <taxon>Mortierellaceae</taxon>
        <taxon>Lunasporangiospora</taxon>
    </lineage>
</organism>
<feature type="non-terminal residue" evidence="1">
    <location>
        <position position="1"/>
    </location>
</feature>
<evidence type="ECO:0000313" key="1">
    <source>
        <dbReference type="EMBL" id="KAF9535905.1"/>
    </source>
</evidence>
<name>A0A9P6EVI1_9FUNG</name>
<dbReference type="Proteomes" id="UP000780801">
    <property type="component" value="Unassembled WGS sequence"/>
</dbReference>
<sequence length="52" mass="5431">TAAYAATVATSASSACVTLMGDIGDEGAIKIRIQAPPQHLFHDMVPDQETDD</sequence>
<comment type="caution">
    <text evidence="1">The sequence shown here is derived from an EMBL/GenBank/DDBJ whole genome shotgun (WGS) entry which is preliminary data.</text>
</comment>
<protein>
    <submittedName>
        <fullName evidence="1">Uncharacterized protein</fullName>
    </submittedName>
</protein>
<proteinExistence type="predicted"/>
<evidence type="ECO:0000313" key="2">
    <source>
        <dbReference type="Proteomes" id="UP000780801"/>
    </source>
</evidence>
<reference evidence="1" key="1">
    <citation type="journal article" date="2020" name="Fungal Divers.">
        <title>Resolving the Mortierellaceae phylogeny through synthesis of multi-gene phylogenetics and phylogenomics.</title>
        <authorList>
            <person name="Vandepol N."/>
            <person name="Liber J."/>
            <person name="Desiro A."/>
            <person name="Na H."/>
            <person name="Kennedy M."/>
            <person name="Barry K."/>
            <person name="Grigoriev I.V."/>
            <person name="Miller A.N."/>
            <person name="O'Donnell K."/>
            <person name="Stajich J.E."/>
            <person name="Bonito G."/>
        </authorList>
    </citation>
    <scope>NUCLEOTIDE SEQUENCE</scope>
    <source>
        <strain evidence="1">KOD1015</strain>
    </source>
</reference>
<dbReference type="EMBL" id="JAABOA010008363">
    <property type="protein sequence ID" value="KAF9535905.1"/>
    <property type="molecule type" value="Genomic_DNA"/>
</dbReference>
<gene>
    <name evidence="1" type="ORF">BGW38_010392</name>
</gene>
<feature type="non-terminal residue" evidence="1">
    <location>
        <position position="52"/>
    </location>
</feature>
<keyword evidence="2" id="KW-1185">Reference proteome</keyword>